<organism evidence="3 4">
    <name type="scientific">Paenibacillus mucilaginosus (strain KNP414)</name>
    <dbReference type="NCBI Taxonomy" id="1036673"/>
    <lineage>
        <taxon>Bacteria</taxon>
        <taxon>Bacillati</taxon>
        <taxon>Bacillota</taxon>
        <taxon>Bacilli</taxon>
        <taxon>Bacillales</taxon>
        <taxon>Paenibacillaceae</taxon>
        <taxon>Paenibacillus</taxon>
    </lineage>
</organism>
<evidence type="ECO:0000313" key="3">
    <source>
        <dbReference type="EMBL" id="AEI39003.1"/>
    </source>
</evidence>
<dbReference type="RefSeq" id="WP_013914169.1">
    <property type="nucleotide sequence ID" value="NC_015690.1"/>
</dbReference>
<name>F8FNG6_PAEMK</name>
<protein>
    <submittedName>
        <fullName evidence="3">Microcystin dependent protein MdpB</fullName>
    </submittedName>
</protein>
<reference evidence="3 4" key="2">
    <citation type="journal article" date="2013" name="Genome Announc.">
        <title>Genome Sequence of Growth-Improving Paenibacillus mucilaginosus Strain KNP414.</title>
        <authorList>
            <person name="Lu J.J."/>
            <person name="Wang J.F."/>
            <person name="Hu X.F."/>
        </authorList>
    </citation>
    <scope>NUCLEOTIDE SEQUENCE [LARGE SCALE GENOMIC DNA]</scope>
    <source>
        <strain evidence="3 4">KNP414</strain>
    </source>
</reference>
<dbReference type="InterPro" id="IPR037053">
    <property type="entry name" value="Phage_tail_collar_dom_sf"/>
</dbReference>
<dbReference type="Pfam" id="PF07484">
    <property type="entry name" value="Collar"/>
    <property type="match status" value="1"/>
</dbReference>
<dbReference type="PATRIC" id="fig|1036673.3.peg.332"/>
<dbReference type="InterPro" id="IPR011083">
    <property type="entry name" value="Phage_tail_collar_dom"/>
</dbReference>
<feature type="region of interest" description="Disordered" evidence="1">
    <location>
        <begin position="101"/>
        <end position="132"/>
    </location>
</feature>
<dbReference type="HOGENOM" id="CLU_087872_1_1_9"/>
<gene>
    <name evidence="3" type="ordered locus">KNP414_00378</name>
</gene>
<dbReference type="EMBL" id="CP002869">
    <property type="protein sequence ID" value="AEI39003.1"/>
    <property type="molecule type" value="Genomic_DNA"/>
</dbReference>
<dbReference type="AlphaFoldDB" id="F8FNG6"/>
<dbReference type="KEGG" id="pms:KNP414_00378"/>
<evidence type="ECO:0000313" key="4">
    <source>
        <dbReference type="Proteomes" id="UP000006620"/>
    </source>
</evidence>
<evidence type="ECO:0000259" key="2">
    <source>
        <dbReference type="Pfam" id="PF07484"/>
    </source>
</evidence>
<dbReference type="Gene3D" id="3.90.1340.10">
    <property type="entry name" value="Phage tail collar domain"/>
    <property type="match status" value="1"/>
</dbReference>
<reference evidence="4" key="1">
    <citation type="submission" date="2011-06" db="EMBL/GenBank/DDBJ databases">
        <title>Complete genome sequence of Paenibacillus mucilaginosus KNP414.</title>
        <authorList>
            <person name="Wang J."/>
            <person name="Hu S."/>
            <person name="Hu X."/>
            <person name="Zhang B."/>
            <person name="Dong D."/>
            <person name="Zhang S."/>
            <person name="Zhao K."/>
            <person name="Wu D."/>
        </authorList>
    </citation>
    <scope>NUCLEOTIDE SEQUENCE [LARGE SCALE GENOMIC DNA]</scope>
    <source>
        <strain evidence="4">KNP414</strain>
    </source>
</reference>
<sequence>MEPFLGEIRMFAGNFPPKNWAFCNGQLIPLTQNTALFSLLGTMYGGDGKTTFALPNLMGRAPIGIGQGPGLTNRTQGEAGGSAAVTLLNSQMPYHTHLAAAHSSSTQSSPEGAVWSKTGGRQGPAAYAAAAPDTPMSPQALGIAGGNQPHNNRQPYLGVNYIIALQGIFPQRS</sequence>
<proteinExistence type="predicted"/>
<feature type="domain" description="Phage tail collar" evidence="2">
    <location>
        <begin position="6"/>
        <end position="62"/>
    </location>
</feature>
<dbReference type="Proteomes" id="UP000006620">
    <property type="component" value="Chromosome"/>
</dbReference>
<dbReference type="SUPFAM" id="SSF88874">
    <property type="entry name" value="Receptor-binding domain of short tail fibre protein gp12"/>
    <property type="match status" value="1"/>
</dbReference>
<evidence type="ECO:0000256" key="1">
    <source>
        <dbReference type="SAM" id="MobiDB-lite"/>
    </source>
</evidence>
<accession>F8FNG6</accession>